<sequence length="125" mass="14210">MEQPGRRDLTDPSPPSPLRRILSLLSGRTFYSGYEIKRRNRAAALRSSASAASGNHRSRFTTCTKFERRHQIPGFSGCMRALGPVLRRHTETWPINCSFQDEMIRSAMCCSWCMLGCAMKRMDHG</sequence>
<reference evidence="1" key="2">
    <citation type="submission" date="2012-05" db="EMBL/GenBank/DDBJ databases">
        <title>The Genome Annotation of Fusarium oxysporum Cotton.</title>
        <authorList>
            <consortium name="The Broad Institute Genomics Platform"/>
            <person name="Ma L.-J."/>
            <person name="Corby-Kistler H."/>
            <person name="Broz K."/>
            <person name="Gale L.R."/>
            <person name="Jonkers W."/>
            <person name="O'Donnell K."/>
            <person name="Ploetz R."/>
            <person name="Steinberg C."/>
            <person name="Schwartz D.C."/>
            <person name="VanEtten H."/>
            <person name="Zhou S."/>
            <person name="Young S.K."/>
            <person name="Zeng Q."/>
            <person name="Gargeya S."/>
            <person name="Fitzgerald M."/>
            <person name="Abouelleil A."/>
            <person name="Alvarado L."/>
            <person name="Chapman S.B."/>
            <person name="Gainer-Dewar J."/>
            <person name="Goldberg J."/>
            <person name="Griggs A."/>
            <person name="Gujja S."/>
            <person name="Hansen M."/>
            <person name="Howarth C."/>
            <person name="Imamovic A."/>
            <person name="Ireland A."/>
            <person name="Larimer J."/>
            <person name="McCowan C."/>
            <person name="Murphy C."/>
            <person name="Pearson M."/>
            <person name="Poon T.W."/>
            <person name="Priest M."/>
            <person name="Roberts A."/>
            <person name="Saif S."/>
            <person name="Shea T."/>
            <person name="Sykes S."/>
            <person name="Wortman J."/>
            <person name="Nusbaum C."/>
            <person name="Birren B."/>
        </authorList>
    </citation>
    <scope>NUCLEOTIDE SEQUENCE</scope>
    <source>
        <strain evidence="1">25433</strain>
    </source>
</reference>
<protein>
    <submittedName>
        <fullName evidence="1">Uncharacterized protein</fullName>
    </submittedName>
</protein>
<proteinExistence type="predicted"/>
<reference evidence="1" key="1">
    <citation type="submission" date="2011-11" db="EMBL/GenBank/DDBJ databases">
        <title>The Genome Sequence of Fusarium oxysporum Cotton.</title>
        <authorList>
            <consortium name="The Broad Institute Genome Sequencing Platform"/>
            <person name="Ma L.-J."/>
            <person name="Gale L.R."/>
            <person name="Schwartz D.C."/>
            <person name="Zhou S."/>
            <person name="Corby-Kistler H."/>
            <person name="Young S.K."/>
            <person name="Zeng Q."/>
            <person name="Gargeya S."/>
            <person name="Fitzgerald M."/>
            <person name="Haas B."/>
            <person name="Abouelleil A."/>
            <person name="Alvarado L."/>
            <person name="Arachchi H.M."/>
            <person name="Berlin A."/>
            <person name="Brown A."/>
            <person name="Chapman S.B."/>
            <person name="Chen Z."/>
            <person name="Dunbar C."/>
            <person name="Freedman E."/>
            <person name="Gearin G."/>
            <person name="Goldberg J."/>
            <person name="Griggs A."/>
            <person name="Gujja S."/>
            <person name="Heiman D."/>
            <person name="Howarth C."/>
            <person name="Larson L."/>
            <person name="Lui A."/>
            <person name="MacDonald P.J.P."/>
            <person name="Montmayeur A."/>
            <person name="Murphy C."/>
            <person name="Neiman D."/>
            <person name="Pearson M."/>
            <person name="Priest M."/>
            <person name="Roberts A."/>
            <person name="Saif S."/>
            <person name="Shea T."/>
            <person name="Shenoy N."/>
            <person name="Sisk P."/>
            <person name="Stolte C."/>
            <person name="Sykes S."/>
            <person name="Wortman J."/>
            <person name="Nusbaum C."/>
            <person name="Birren B."/>
        </authorList>
    </citation>
    <scope>NUCLEOTIDE SEQUENCE [LARGE SCALE GENOMIC DNA]</scope>
    <source>
        <strain evidence="1">25433</strain>
    </source>
</reference>
<organism evidence="1">
    <name type="scientific">Fusarium oxysporum f. sp. vasinfectum 25433</name>
    <dbReference type="NCBI Taxonomy" id="1089449"/>
    <lineage>
        <taxon>Eukaryota</taxon>
        <taxon>Fungi</taxon>
        <taxon>Dikarya</taxon>
        <taxon>Ascomycota</taxon>
        <taxon>Pezizomycotina</taxon>
        <taxon>Sordariomycetes</taxon>
        <taxon>Hypocreomycetidae</taxon>
        <taxon>Hypocreales</taxon>
        <taxon>Nectriaceae</taxon>
        <taxon>Fusarium</taxon>
        <taxon>Fusarium oxysporum species complex</taxon>
    </lineage>
</organism>
<evidence type="ECO:0000313" key="1">
    <source>
        <dbReference type="EMBL" id="EXM14213.1"/>
    </source>
</evidence>
<dbReference type="AlphaFoldDB" id="X0KKY4"/>
<dbReference type="HOGENOM" id="CLU_1992740_0_0_1"/>
<gene>
    <name evidence="1" type="ORF">FOTG_17371</name>
</gene>
<dbReference type="EMBL" id="JH658076">
    <property type="protein sequence ID" value="EXM14213.1"/>
    <property type="molecule type" value="Genomic_DNA"/>
</dbReference>
<dbReference type="Proteomes" id="UP000030701">
    <property type="component" value="Unassembled WGS sequence"/>
</dbReference>
<name>X0KKY4_FUSOX</name>
<accession>X0KKY4</accession>